<evidence type="ECO:0008006" key="3">
    <source>
        <dbReference type="Google" id="ProtNLM"/>
    </source>
</evidence>
<sequence>MITMSQTKSANYLFIVAVLKSMREGGVITLAEYERAKRYYQKLTGSDLVIAD</sequence>
<dbReference type="EMBL" id="JAKNJB010000014">
    <property type="protein sequence ID" value="MCG4527317.1"/>
    <property type="molecule type" value="Genomic_DNA"/>
</dbReference>
<name>A0ABS9M932_9FIRM</name>
<comment type="caution">
    <text evidence="1">The sequence shown here is derived from an EMBL/GenBank/DDBJ whole genome shotgun (WGS) entry which is preliminary data.</text>
</comment>
<dbReference type="RefSeq" id="WP_172592666.1">
    <property type="nucleotide sequence ID" value="NZ_JAKNJB010000014.1"/>
</dbReference>
<dbReference type="Proteomes" id="UP001200313">
    <property type="component" value="Unassembled WGS sequence"/>
</dbReference>
<evidence type="ECO:0000313" key="2">
    <source>
        <dbReference type="Proteomes" id="UP001200313"/>
    </source>
</evidence>
<organism evidence="1 2">
    <name type="scientific">Intestinimonas massiliensis</name>
    <name type="common">ex Afouda et al. 2020</name>
    <dbReference type="NCBI Taxonomy" id="1673721"/>
    <lineage>
        <taxon>Bacteria</taxon>
        <taxon>Bacillati</taxon>
        <taxon>Bacillota</taxon>
        <taxon>Clostridia</taxon>
        <taxon>Eubacteriales</taxon>
        <taxon>Intestinimonas</taxon>
    </lineage>
</organism>
<evidence type="ECO:0000313" key="1">
    <source>
        <dbReference type="EMBL" id="MCG4527317.1"/>
    </source>
</evidence>
<accession>A0ABS9M932</accession>
<keyword evidence="2" id="KW-1185">Reference proteome</keyword>
<gene>
    <name evidence="1" type="ORF">L0P79_09530</name>
</gene>
<proteinExistence type="predicted"/>
<protein>
    <recommendedName>
        <fullName evidence="3">XkdX family protein</fullName>
    </recommendedName>
</protein>
<reference evidence="1 2" key="1">
    <citation type="submission" date="2022-01" db="EMBL/GenBank/DDBJ databases">
        <title>Collection of gut derived symbiotic bacterial strains cultured from healthy donors.</title>
        <authorList>
            <person name="Lin H."/>
            <person name="Kohout C."/>
            <person name="Waligurski E."/>
            <person name="Pamer E.G."/>
        </authorList>
    </citation>
    <scope>NUCLEOTIDE SEQUENCE [LARGE SCALE GENOMIC DNA]</scope>
    <source>
        <strain evidence="1 2">DFI.3.7</strain>
    </source>
</reference>